<dbReference type="InterPro" id="IPR013325">
    <property type="entry name" value="RNA_pol_sigma_r2"/>
</dbReference>
<dbReference type="GO" id="GO:0006352">
    <property type="term" value="P:DNA-templated transcription initiation"/>
    <property type="evidence" value="ECO:0007669"/>
    <property type="project" value="InterPro"/>
</dbReference>
<dbReference type="SUPFAM" id="SSF88659">
    <property type="entry name" value="Sigma3 and sigma4 domains of RNA polymerase sigma factors"/>
    <property type="match status" value="1"/>
</dbReference>
<accession>A0A1X7KTP4</accession>
<dbReference type="InterPro" id="IPR013324">
    <property type="entry name" value="RNA_pol_sigma_r3/r4-like"/>
</dbReference>
<keyword evidence="7" id="KW-1185">Reference proteome</keyword>
<dbReference type="Gene3D" id="1.10.10.10">
    <property type="entry name" value="Winged helix-like DNA-binding domain superfamily/Winged helix DNA-binding domain"/>
    <property type="match status" value="1"/>
</dbReference>
<reference evidence="6 7" key="1">
    <citation type="submission" date="2017-04" db="EMBL/GenBank/DDBJ databases">
        <authorList>
            <person name="Afonso C.L."/>
            <person name="Miller P.J."/>
            <person name="Scott M.A."/>
            <person name="Spackman E."/>
            <person name="Goraichik I."/>
            <person name="Dimitrov K.M."/>
            <person name="Suarez D.L."/>
            <person name="Swayne D.E."/>
        </authorList>
    </citation>
    <scope>NUCLEOTIDE SEQUENCE [LARGE SCALE GENOMIC DNA]</scope>
    <source>
        <strain evidence="6 7">DSM 22418</strain>
    </source>
</reference>
<dbReference type="InterPro" id="IPR039425">
    <property type="entry name" value="RNA_pol_sigma-70-like"/>
</dbReference>
<proteinExistence type="inferred from homology"/>
<evidence type="ECO:0000313" key="6">
    <source>
        <dbReference type="EMBL" id="SMG44777.1"/>
    </source>
</evidence>
<dbReference type="Gene3D" id="1.10.1740.10">
    <property type="match status" value="1"/>
</dbReference>
<evidence type="ECO:0000256" key="1">
    <source>
        <dbReference type="ARBA" id="ARBA00010641"/>
    </source>
</evidence>
<dbReference type="RefSeq" id="WP_085473897.1">
    <property type="nucleotide sequence ID" value="NZ_FXAU01000006.1"/>
</dbReference>
<comment type="similarity">
    <text evidence="1">Belongs to the sigma-70 factor family. ECF subfamily.</text>
</comment>
<dbReference type="Pfam" id="PF08281">
    <property type="entry name" value="Sigma70_r4_2"/>
    <property type="match status" value="1"/>
</dbReference>
<evidence type="ECO:0000259" key="5">
    <source>
        <dbReference type="Pfam" id="PF08281"/>
    </source>
</evidence>
<dbReference type="NCBIfam" id="TIGR02937">
    <property type="entry name" value="sigma70-ECF"/>
    <property type="match status" value="1"/>
</dbReference>
<dbReference type="GO" id="GO:0016987">
    <property type="term" value="F:sigma factor activity"/>
    <property type="evidence" value="ECO:0007669"/>
    <property type="project" value="UniProtKB-KW"/>
</dbReference>
<dbReference type="PANTHER" id="PTHR43133:SF46">
    <property type="entry name" value="RNA POLYMERASE SIGMA-70 FACTOR ECF SUBFAMILY"/>
    <property type="match status" value="1"/>
</dbReference>
<dbReference type="InterPro" id="IPR036388">
    <property type="entry name" value="WH-like_DNA-bd_sf"/>
</dbReference>
<feature type="domain" description="RNA polymerase sigma factor 70 region 4 type 2" evidence="5">
    <location>
        <begin position="125"/>
        <end position="175"/>
    </location>
</feature>
<evidence type="ECO:0000256" key="3">
    <source>
        <dbReference type="ARBA" id="ARBA00023082"/>
    </source>
</evidence>
<dbReference type="SUPFAM" id="SSF88946">
    <property type="entry name" value="Sigma2 domain of RNA polymerase sigma factors"/>
    <property type="match status" value="1"/>
</dbReference>
<keyword evidence="4" id="KW-0804">Transcription</keyword>
<evidence type="ECO:0000256" key="4">
    <source>
        <dbReference type="ARBA" id="ARBA00023163"/>
    </source>
</evidence>
<protein>
    <submittedName>
        <fullName evidence="6">RNA polymerase sigma-70 factor, ECF subfamily</fullName>
    </submittedName>
</protein>
<evidence type="ECO:0000313" key="7">
    <source>
        <dbReference type="Proteomes" id="UP000192980"/>
    </source>
</evidence>
<dbReference type="Proteomes" id="UP000192980">
    <property type="component" value="Unassembled WGS sequence"/>
</dbReference>
<dbReference type="OrthoDB" id="679904at2"/>
<gene>
    <name evidence="6" type="ORF">SAMN05660862_3204</name>
</gene>
<dbReference type="InterPro" id="IPR014284">
    <property type="entry name" value="RNA_pol_sigma-70_dom"/>
</dbReference>
<keyword evidence="3" id="KW-0731">Sigma factor</keyword>
<keyword evidence="2" id="KW-0805">Transcription regulation</keyword>
<dbReference type="EMBL" id="FXAU01000006">
    <property type="protein sequence ID" value="SMG44777.1"/>
    <property type="molecule type" value="Genomic_DNA"/>
</dbReference>
<dbReference type="GO" id="GO:0003677">
    <property type="term" value="F:DNA binding"/>
    <property type="evidence" value="ECO:0007669"/>
    <property type="project" value="InterPro"/>
</dbReference>
<dbReference type="InterPro" id="IPR013249">
    <property type="entry name" value="RNA_pol_sigma70_r4_t2"/>
</dbReference>
<name>A0A1X7KTP4_9SPHI</name>
<sequence length="189" mass="22103">MPNAFAPISLEELYLLVQRDDRRAFDVLYDQTWKDLYTKTCARIGDESMSLDILQEVYIDIWNKRNIREIRNVQAYLHNAIKYKVIDFFRANKYTFEVIEDFVEIIAGSEYADSSFAANELQAIIACWLEQLPHKRKEIFKLKLEQGLSTAEISEILHISPKTVQNQLLHAKTELRGLLKKIFTLFLGV</sequence>
<evidence type="ECO:0000256" key="2">
    <source>
        <dbReference type="ARBA" id="ARBA00023015"/>
    </source>
</evidence>
<dbReference type="STRING" id="561061.SAMN05660862_3204"/>
<dbReference type="AlphaFoldDB" id="A0A1X7KTP4"/>
<dbReference type="PANTHER" id="PTHR43133">
    <property type="entry name" value="RNA POLYMERASE ECF-TYPE SIGMA FACTO"/>
    <property type="match status" value="1"/>
</dbReference>
<organism evidence="6 7">
    <name type="scientific">Sphingobacterium psychroaquaticum</name>
    <dbReference type="NCBI Taxonomy" id="561061"/>
    <lineage>
        <taxon>Bacteria</taxon>
        <taxon>Pseudomonadati</taxon>
        <taxon>Bacteroidota</taxon>
        <taxon>Sphingobacteriia</taxon>
        <taxon>Sphingobacteriales</taxon>
        <taxon>Sphingobacteriaceae</taxon>
        <taxon>Sphingobacterium</taxon>
    </lineage>
</organism>